<name>A0A6P2CMF5_9NOCA</name>
<dbReference type="EMBL" id="QRCM01000001">
    <property type="protein sequence ID" value="TXG92188.1"/>
    <property type="molecule type" value="Genomic_DNA"/>
</dbReference>
<dbReference type="AlphaFoldDB" id="A0A6P2CMF5"/>
<dbReference type="Proteomes" id="UP000471120">
    <property type="component" value="Unassembled WGS sequence"/>
</dbReference>
<feature type="domain" description="RES" evidence="1">
    <location>
        <begin position="56"/>
        <end position="189"/>
    </location>
</feature>
<proteinExistence type="predicted"/>
<sequence length="234" mass="25440">MSKPLEAPGRPLPDADHRWLWTPADGAAEPWYRIYHRGPHTPDGVTFRAHGPLARFDHHTPPFGEPAMDPDGRSVIYLGVDLATAACEVFGEAGVAPLCSNWRVARVRPVREIDTYDLDEPGAAMAIGALPALATGHEDRDLTQQWARAIYEDQPAATKVEGIHYRSAYRGGRSLALWNCSGDVEVATNLHGQPLDLPLHRNPGRGLLLKALRGTNIPVTPVPDADCVKCRGAA</sequence>
<reference evidence="2 3" key="1">
    <citation type="submission" date="2018-07" db="EMBL/GenBank/DDBJ databases">
        <title>Genome sequence of Rhodococcus rhodnii ATCC 35071 from Rhodnius prolixus.</title>
        <authorList>
            <person name="Patel V."/>
            <person name="Vogel K.J."/>
        </authorList>
    </citation>
    <scope>NUCLEOTIDE SEQUENCE [LARGE SCALE GENOMIC DNA]</scope>
    <source>
        <strain evidence="2 3">ATCC 35071</strain>
    </source>
</reference>
<dbReference type="Pfam" id="PF08808">
    <property type="entry name" value="RES"/>
    <property type="match status" value="1"/>
</dbReference>
<gene>
    <name evidence="2" type="ORF">DW322_20945</name>
</gene>
<evidence type="ECO:0000313" key="3">
    <source>
        <dbReference type="Proteomes" id="UP000471120"/>
    </source>
</evidence>
<dbReference type="SMART" id="SM00953">
    <property type="entry name" value="RES"/>
    <property type="match status" value="1"/>
</dbReference>
<evidence type="ECO:0000259" key="1">
    <source>
        <dbReference type="SMART" id="SM00953"/>
    </source>
</evidence>
<dbReference type="RefSeq" id="WP_040775622.1">
    <property type="nucleotide sequence ID" value="NZ_QRCM01000001.1"/>
</dbReference>
<evidence type="ECO:0000313" key="2">
    <source>
        <dbReference type="EMBL" id="TXG92188.1"/>
    </source>
</evidence>
<organism evidence="2 3">
    <name type="scientific">Rhodococcus rhodnii</name>
    <dbReference type="NCBI Taxonomy" id="38312"/>
    <lineage>
        <taxon>Bacteria</taxon>
        <taxon>Bacillati</taxon>
        <taxon>Actinomycetota</taxon>
        <taxon>Actinomycetes</taxon>
        <taxon>Mycobacteriales</taxon>
        <taxon>Nocardiaceae</taxon>
        <taxon>Rhodococcus</taxon>
    </lineage>
</organism>
<dbReference type="InterPro" id="IPR014914">
    <property type="entry name" value="RES_dom"/>
</dbReference>
<protein>
    <submittedName>
        <fullName evidence="2">RES domain-containing protein</fullName>
    </submittedName>
</protein>
<accession>A0A6P2CMF5</accession>
<comment type="caution">
    <text evidence="2">The sequence shown here is derived from an EMBL/GenBank/DDBJ whole genome shotgun (WGS) entry which is preliminary data.</text>
</comment>